<dbReference type="RefSeq" id="WP_219965524.1">
    <property type="nucleotide sequence ID" value="NZ_JAGFNZ010000003.1"/>
</dbReference>
<name>A0ABS7DP97_9FIRM</name>
<gene>
    <name evidence="4" type="ORF">J5W02_09915</name>
</gene>
<dbReference type="InterPro" id="IPR011611">
    <property type="entry name" value="PfkB_dom"/>
</dbReference>
<dbReference type="InterPro" id="IPR036390">
    <property type="entry name" value="WH_DNA-bd_sf"/>
</dbReference>
<dbReference type="CDD" id="cd00090">
    <property type="entry name" value="HTH_ARSR"/>
    <property type="match status" value="1"/>
</dbReference>
<dbReference type="Proteomes" id="UP000719942">
    <property type="component" value="Unassembled WGS sequence"/>
</dbReference>
<dbReference type="InterPro" id="IPR036388">
    <property type="entry name" value="WH-like_DNA-bd_sf"/>
</dbReference>
<dbReference type="Gene3D" id="3.40.1190.20">
    <property type="match status" value="1"/>
</dbReference>
<dbReference type="CDD" id="cd01941">
    <property type="entry name" value="YeiC_kinase_like"/>
    <property type="match status" value="1"/>
</dbReference>
<proteinExistence type="predicted"/>
<dbReference type="PANTHER" id="PTHR10584:SF166">
    <property type="entry name" value="RIBOKINASE"/>
    <property type="match status" value="1"/>
</dbReference>
<dbReference type="SUPFAM" id="SSF53613">
    <property type="entry name" value="Ribokinase-like"/>
    <property type="match status" value="1"/>
</dbReference>
<sequence>MTNREQEIIELIRKNPMITQNELSEKLSITRSSVAVHITNLMKKGVIKGKCYLLNDEPYVCVVGGANIDIQGFPGEQLVMNDSNPGSVKISYGGVGRNIAENISRLGIQTRLITAVGNDDYGRGLLEAAGKCGMDMKHSLISDEYPTPIYLSILDEEGDMKVAIAQMAVLEKISPEFIENRRQLIKRAQLCVIDTNLPEKTLVYLTQEFPEMDFYLDTVSTAKAVKVKNILGRLHTIKPNRLESEKLTGIPITDEESLRRSGEYFLKQGVRRVVISLGGKGTYYRDGKNEFILETEKAKVVNATGAGDAFMAGMVYASLNQISPVETIRLSAAASKLALSHENTINPEMSVENIKILMEENYHVKRLS</sequence>
<evidence type="ECO:0000256" key="1">
    <source>
        <dbReference type="ARBA" id="ARBA00022679"/>
    </source>
</evidence>
<keyword evidence="5" id="KW-1185">Reference proteome</keyword>
<evidence type="ECO:0000256" key="2">
    <source>
        <dbReference type="ARBA" id="ARBA00022777"/>
    </source>
</evidence>
<dbReference type="SUPFAM" id="SSF46785">
    <property type="entry name" value="Winged helix' DNA-binding domain"/>
    <property type="match status" value="1"/>
</dbReference>
<evidence type="ECO:0000313" key="5">
    <source>
        <dbReference type="Proteomes" id="UP000719942"/>
    </source>
</evidence>
<comment type="caution">
    <text evidence="4">The sequence shown here is derived from an EMBL/GenBank/DDBJ whole genome shotgun (WGS) entry which is preliminary data.</text>
</comment>
<protein>
    <submittedName>
        <fullName evidence="4">Winged helix-turn-helix transcriptional regulator</fullName>
    </submittedName>
</protein>
<dbReference type="Pfam" id="PF13412">
    <property type="entry name" value="HTH_24"/>
    <property type="match status" value="1"/>
</dbReference>
<evidence type="ECO:0000313" key="4">
    <source>
        <dbReference type="EMBL" id="MBW7573129.1"/>
    </source>
</evidence>
<dbReference type="PROSITE" id="PS00583">
    <property type="entry name" value="PFKB_KINASES_1"/>
    <property type="match status" value="1"/>
</dbReference>
<dbReference type="Pfam" id="PF00294">
    <property type="entry name" value="PfkB"/>
    <property type="match status" value="1"/>
</dbReference>
<dbReference type="Gene3D" id="1.10.10.10">
    <property type="entry name" value="Winged helix-like DNA-binding domain superfamily/Winged helix DNA-binding domain"/>
    <property type="match status" value="1"/>
</dbReference>
<dbReference type="EMBL" id="JAGFNZ010000003">
    <property type="protein sequence ID" value="MBW7573129.1"/>
    <property type="molecule type" value="Genomic_DNA"/>
</dbReference>
<dbReference type="InterPro" id="IPR002173">
    <property type="entry name" value="Carboh/pur_kinase_PfkB_CS"/>
</dbReference>
<evidence type="ECO:0000259" key="3">
    <source>
        <dbReference type="Pfam" id="PF00294"/>
    </source>
</evidence>
<dbReference type="InterPro" id="IPR011991">
    <property type="entry name" value="ArsR-like_HTH"/>
</dbReference>
<keyword evidence="1" id="KW-0808">Transferase</keyword>
<keyword evidence="2" id="KW-0418">Kinase</keyword>
<reference evidence="4 5" key="1">
    <citation type="submission" date="2021-03" db="EMBL/GenBank/DDBJ databases">
        <title>Caproiciproducens sp. nov. isolated from feces of cow.</title>
        <authorList>
            <person name="Choi J.-Y."/>
        </authorList>
    </citation>
    <scope>NUCLEOTIDE SEQUENCE [LARGE SCALE GENOMIC DNA]</scope>
    <source>
        <strain evidence="4 5">AGMB10547</strain>
    </source>
</reference>
<feature type="domain" description="Carbohydrate kinase PfkB" evidence="3">
    <location>
        <begin position="59"/>
        <end position="347"/>
    </location>
</feature>
<dbReference type="InterPro" id="IPR029056">
    <property type="entry name" value="Ribokinase-like"/>
</dbReference>
<accession>A0ABS7DP97</accession>
<organism evidence="4 5">
    <name type="scientific">Caproiciproducens faecalis</name>
    <dbReference type="NCBI Taxonomy" id="2820301"/>
    <lineage>
        <taxon>Bacteria</taxon>
        <taxon>Bacillati</taxon>
        <taxon>Bacillota</taxon>
        <taxon>Clostridia</taxon>
        <taxon>Eubacteriales</taxon>
        <taxon>Acutalibacteraceae</taxon>
        <taxon>Caproiciproducens</taxon>
    </lineage>
</organism>
<dbReference type="PANTHER" id="PTHR10584">
    <property type="entry name" value="SUGAR KINASE"/>
    <property type="match status" value="1"/>
</dbReference>